<dbReference type="SUPFAM" id="SSF82693">
    <property type="entry name" value="Multidrug efflux transporter AcrB pore domain, PN1, PN2, PC1 and PC2 subdomains"/>
    <property type="match status" value="1"/>
</dbReference>
<dbReference type="EMBL" id="MPRJ01000063">
    <property type="protein sequence ID" value="OOZ35964.1"/>
    <property type="molecule type" value="Genomic_DNA"/>
</dbReference>
<comment type="caution">
    <text evidence="2">The sequence shown here is derived from an EMBL/GenBank/DDBJ whole genome shotgun (WGS) entry which is preliminary data.</text>
</comment>
<dbReference type="InterPro" id="IPR001036">
    <property type="entry name" value="Acrflvin-R"/>
</dbReference>
<accession>A0A1T2KSY6</accession>
<organism evidence="2 3">
    <name type="scientific">Solemya velesiana gill symbiont</name>
    <dbReference type="NCBI Taxonomy" id="1918948"/>
    <lineage>
        <taxon>Bacteria</taxon>
        <taxon>Pseudomonadati</taxon>
        <taxon>Pseudomonadota</taxon>
        <taxon>Gammaproteobacteria</taxon>
        <taxon>sulfur-oxidizing symbionts</taxon>
    </lineage>
</organism>
<reference evidence="2 3" key="1">
    <citation type="submission" date="2016-11" db="EMBL/GenBank/DDBJ databases">
        <title>Mixed transmission modes and dynamic genome evolution in an obligate animal-bacterial symbiosis.</title>
        <authorList>
            <person name="Russell S.L."/>
            <person name="Corbett-Detig R.B."/>
            <person name="Cavanaugh C.M."/>
        </authorList>
    </citation>
    <scope>NUCLEOTIDE SEQUENCE [LARGE SCALE GENOMIC DNA]</scope>
    <source>
        <strain evidence="2">Se-Cadez</strain>
    </source>
</reference>
<evidence type="ECO:0008006" key="4">
    <source>
        <dbReference type="Google" id="ProtNLM"/>
    </source>
</evidence>
<dbReference type="AlphaFoldDB" id="A0A1T2KSY6"/>
<dbReference type="OrthoDB" id="9758297at2"/>
<dbReference type="Proteomes" id="UP000190896">
    <property type="component" value="Unassembled WGS sequence"/>
</dbReference>
<keyword evidence="3" id="KW-1185">Reference proteome</keyword>
<evidence type="ECO:0000313" key="2">
    <source>
        <dbReference type="EMBL" id="OOZ35964.1"/>
    </source>
</evidence>
<proteinExistence type="predicted"/>
<keyword evidence="1" id="KW-1133">Transmembrane helix</keyword>
<dbReference type="PANTHER" id="PTHR32063">
    <property type="match status" value="1"/>
</dbReference>
<name>A0A1T2KSY6_9GAMM</name>
<evidence type="ECO:0000256" key="1">
    <source>
        <dbReference type="SAM" id="Phobius"/>
    </source>
</evidence>
<dbReference type="Gene3D" id="1.20.1640.10">
    <property type="entry name" value="Multidrug efflux transporter AcrB transmembrane domain"/>
    <property type="match status" value="1"/>
</dbReference>
<dbReference type="Pfam" id="PF00873">
    <property type="entry name" value="ACR_tran"/>
    <property type="match status" value="1"/>
</dbReference>
<sequence>MTKRPPKYRSRRPALTHPAIPNETVKPLGLAGNIARLFIESPLSPLLLLTTLFIGMLGLMFTPRQEDPEISVPIVDIFISYPGVSAQQVAALAIDPLERMMSETAGVKHVYSASQREQGMVTMRFIVGEELGPSIVKVHDKLQSNLDKMPPGVSMPLVKPKGIDDVPVVTVTLWSEQTDDSSLRILAHDVLQRLQASLRPRERFWDIQAPKIDSAFDNLLVPRTSWSAVSEGGQEYWPGFRGRGTAQGDSC</sequence>
<dbReference type="Gene3D" id="3.30.70.1430">
    <property type="entry name" value="Multidrug efflux transporter AcrB pore domain"/>
    <property type="match status" value="1"/>
</dbReference>
<dbReference type="PANTHER" id="PTHR32063:SF16">
    <property type="entry name" value="CATION EFFLUX SYSTEM (ACRB_ACRD_ACRF FAMILY)"/>
    <property type="match status" value="1"/>
</dbReference>
<gene>
    <name evidence="2" type="ORF">BOW51_09500</name>
</gene>
<feature type="transmembrane region" description="Helical" evidence="1">
    <location>
        <begin position="43"/>
        <end position="61"/>
    </location>
</feature>
<keyword evidence="1" id="KW-0812">Transmembrane</keyword>
<dbReference type="Gene3D" id="3.30.70.1320">
    <property type="entry name" value="Multidrug efflux transporter AcrB pore domain like"/>
    <property type="match status" value="1"/>
</dbReference>
<evidence type="ECO:0000313" key="3">
    <source>
        <dbReference type="Proteomes" id="UP000190896"/>
    </source>
</evidence>
<keyword evidence="1" id="KW-0472">Membrane</keyword>
<dbReference type="GO" id="GO:0005886">
    <property type="term" value="C:plasma membrane"/>
    <property type="evidence" value="ECO:0007669"/>
    <property type="project" value="TreeGrafter"/>
</dbReference>
<protein>
    <recommendedName>
        <fullName evidence="4">Acriflavin resistance protein</fullName>
    </recommendedName>
</protein>
<dbReference type="GO" id="GO:0042910">
    <property type="term" value="F:xenobiotic transmembrane transporter activity"/>
    <property type="evidence" value="ECO:0007669"/>
    <property type="project" value="TreeGrafter"/>
</dbReference>